<evidence type="ECO:0000256" key="1">
    <source>
        <dbReference type="SAM" id="MobiDB-lite"/>
    </source>
</evidence>
<organism evidence="2 3">
    <name type="scientific">Streptomyces candidus</name>
    <dbReference type="NCBI Taxonomy" id="67283"/>
    <lineage>
        <taxon>Bacteria</taxon>
        <taxon>Bacillati</taxon>
        <taxon>Actinomycetota</taxon>
        <taxon>Actinomycetes</taxon>
        <taxon>Kitasatosporales</taxon>
        <taxon>Streptomycetaceae</taxon>
        <taxon>Streptomyces</taxon>
    </lineage>
</organism>
<gene>
    <name evidence="2" type="ORF">HNQ79_005076</name>
</gene>
<accession>A0A7X0HJ05</accession>
<keyword evidence="3" id="KW-1185">Reference proteome</keyword>
<protein>
    <recommendedName>
        <fullName evidence="4">DNA-binding protein</fullName>
    </recommendedName>
</protein>
<name>A0A7X0HJ05_9ACTN</name>
<proteinExistence type="predicted"/>
<dbReference type="Proteomes" id="UP000540423">
    <property type="component" value="Unassembled WGS sequence"/>
</dbReference>
<evidence type="ECO:0000313" key="3">
    <source>
        <dbReference type="Proteomes" id="UP000540423"/>
    </source>
</evidence>
<dbReference type="EMBL" id="JACHEM010000014">
    <property type="protein sequence ID" value="MBB6438564.1"/>
    <property type="molecule type" value="Genomic_DNA"/>
</dbReference>
<sequence>MTSSTGTPVPPPADHRSSETYADWARAQGPGVESDARDVLERAGSGRHRAWGKPGRFVDEAERLARGLPAAHLPWFWDTIGHWMLETHRRSAVRAYGQARAAERTHGLPVDPGWRRANQLLFARFGALPGSELSGAALWLAGVLTPVDAHREFVRLLTVWAASPGELPADLARRVRDSARAAGLGTEEEARVLGGVLAAAHGKAVPDRLLDAAVGPLSAHPPSDEQANALLDLFPESKNDAAAWLRLLVACGAADAAAAGHISPEGGLGEWLRRYAAGYSHRPSGGGLTGQPMPAELFDLVGRFAPRLRAGGTPVRLHEDRYQWPHLDADLLDLCLAEGIPVHDPGAAVRLAFWGERSRRDLTALAADPVFGPRLEGTVHAGLRTRGGTAISGTAISRLPHNAGIAAEVHARVEKLLEALRGGGLAAADEAVDELHELLDRPTAVALDGIEEDLDALDLTGPLARALRAGLPEELGWPALDEALATFRPDEAVHVTCTWPVLTVYGESRACAVDHAGLRAEHTLELPECSLGHTVHWVGGQFLVAWNEVHQENPSPTAYWSDRPGERFTPEETYGLRPYGGSIQGGLGYQFETPDCSGRFDGERVLRAGGREGIGARDYQMSDGHAFWSTAVFSERRDGWTRIDPATGVPTADRTLPAFHDPDRSPPGTKPFADHRILAALPPGAPPSPLGRKGNLTGCRVDHRTPYAGPSPREFVLESIDGRTASYRSRNWGRRPWGILALPLGGEDAVLAGETTIRCHSAADNSLLWQVQGFPDGRGRTRSRDTLGEPAGPVPPPAFWHFLAPRDEPSSRVLRTVTDTAVRELLHQGDGSALPGVTDPRVQEGVDRAVRLAADVLHRRRELSRRVAVMRAGPVVDLPDPAPDNRLVPALHGLLPPLHAYEEQQPRSQPALLTSVAADGRYLRGEIDDEVRVLALPAPPSDWAVLTGRIDAVAWRTVVAATPDEQRQALTALLGVWSRQPFAEAGSSWRTGRAPEQRIAALRADGFAVASGPERGGLAPFLQRAADPVPDDAEKCTTHTVAADDTDRLPRLLALLAEQGPLPVPEVAVDLFRWRTGVPRPIAALVLDGFAGSDDYGAHRKLVRSKPYRADRSTPRAYDEFRRRLGPAGRRTVLAAALPGDPAELWAPGGTTAAADRMAVAWDRLLGSAPYTDDGSHAAALAADHGLPDTWASALLTGRLEEPLGDGAMRAAATAAAWALAERPVADPAAQGARVLLGRLTDLPADLLAGLRRLADRSATTPVPPGQYEANPLFAVPDLVDEVASAFGVSRDAAALHLQLHAFDRPADRTVRRWNSWSLDHHRAVRRELTAAKAPRPAPAAAAQAPAAVPAPAHERFARAWAEGAARPGTKA</sequence>
<evidence type="ECO:0000313" key="2">
    <source>
        <dbReference type="EMBL" id="MBB6438564.1"/>
    </source>
</evidence>
<comment type="caution">
    <text evidence="2">The sequence shown here is derived from an EMBL/GenBank/DDBJ whole genome shotgun (WGS) entry which is preliminary data.</text>
</comment>
<evidence type="ECO:0008006" key="4">
    <source>
        <dbReference type="Google" id="ProtNLM"/>
    </source>
</evidence>
<dbReference type="RefSeq" id="WP_185034793.1">
    <property type="nucleotide sequence ID" value="NZ_BNBN01000006.1"/>
</dbReference>
<reference evidence="2 3" key="1">
    <citation type="submission" date="2020-08" db="EMBL/GenBank/DDBJ databases">
        <title>Genomic Encyclopedia of Type Strains, Phase IV (KMG-IV): sequencing the most valuable type-strain genomes for metagenomic binning, comparative biology and taxonomic classification.</title>
        <authorList>
            <person name="Goeker M."/>
        </authorList>
    </citation>
    <scope>NUCLEOTIDE SEQUENCE [LARGE SCALE GENOMIC DNA]</scope>
    <source>
        <strain evidence="2 3">DSM 40141</strain>
    </source>
</reference>
<feature type="region of interest" description="Disordered" evidence="1">
    <location>
        <begin position="646"/>
        <end position="672"/>
    </location>
</feature>